<protein>
    <submittedName>
        <fullName evidence="2">Guanylate cyclase</fullName>
    </submittedName>
</protein>
<sequence>MIARLSRIAVLLVVLAVVALVVYLVATYRYSPTRAKEILIKLFTVITGALSSFFGLFSLYAWFERNVGVFDLAFSFLLTALVALGVTQICRAVFLKHHPAYRKKPMKAKRIGSRFRGGKG</sequence>
<accession>A0A3N0BGP6</accession>
<evidence type="ECO:0000256" key="1">
    <source>
        <dbReference type="SAM" id="Phobius"/>
    </source>
</evidence>
<feature type="transmembrane region" description="Helical" evidence="1">
    <location>
        <begin position="38"/>
        <end position="63"/>
    </location>
</feature>
<reference evidence="3" key="1">
    <citation type="submission" date="2018-05" db="EMBL/GenBank/DDBJ databases">
        <title>Genome Sequencing of selected type strains of the family Eggerthellaceae.</title>
        <authorList>
            <person name="Danylec N."/>
            <person name="Stoll D.A."/>
            <person name="Doetsch A."/>
            <person name="Huch M."/>
        </authorList>
    </citation>
    <scope>NUCLEOTIDE SEQUENCE [LARGE SCALE GENOMIC DNA]</scope>
    <source>
        <strain evidence="3">DSM 16106</strain>
    </source>
</reference>
<organism evidence="2 3">
    <name type="scientific">Paraeggerthella hongkongensis</name>
    <dbReference type="NCBI Taxonomy" id="230658"/>
    <lineage>
        <taxon>Bacteria</taxon>
        <taxon>Bacillati</taxon>
        <taxon>Actinomycetota</taxon>
        <taxon>Coriobacteriia</taxon>
        <taxon>Eggerthellales</taxon>
        <taxon>Eggerthellaceae</taxon>
        <taxon>Paraeggerthella</taxon>
    </lineage>
</organism>
<proteinExistence type="predicted"/>
<name>A0A3N0BGP6_9ACTN</name>
<dbReference type="AlphaFoldDB" id="A0A3N0BGP6"/>
<evidence type="ECO:0000313" key="3">
    <source>
        <dbReference type="Proteomes" id="UP000278632"/>
    </source>
</evidence>
<feature type="transmembrane region" description="Helical" evidence="1">
    <location>
        <begin position="6"/>
        <end position="26"/>
    </location>
</feature>
<keyword evidence="1" id="KW-1133">Transmembrane helix</keyword>
<dbReference type="OrthoDB" id="3197138at2"/>
<evidence type="ECO:0000313" key="2">
    <source>
        <dbReference type="EMBL" id="RNL47134.1"/>
    </source>
</evidence>
<keyword evidence="3" id="KW-1185">Reference proteome</keyword>
<keyword evidence="1" id="KW-0812">Transmembrane</keyword>
<dbReference type="Proteomes" id="UP000278632">
    <property type="component" value="Unassembled WGS sequence"/>
</dbReference>
<feature type="transmembrane region" description="Helical" evidence="1">
    <location>
        <begin position="69"/>
        <end position="94"/>
    </location>
</feature>
<gene>
    <name evidence="2" type="ORF">DMP08_03745</name>
</gene>
<dbReference type="RefSeq" id="WP_123191634.1">
    <property type="nucleotide sequence ID" value="NZ_QICD01000004.1"/>
</dbReference>
<dbReference type="EMBL" id="QICD01000004">
    <property type="protein sequence ID" value="RNL47134.1"/>
    <property type="molecule type" value="Genomic_DNA"/>
</dbReference>
<keyword evidence="1" id="KW-0472">Membrane</keyword>
<comment type="caution">
    <text evidence="2">The sequence shown here is derived from an EMBL/GenBank/DDBJ whole genome shotgun (WGS) entry which is preliminary data.</text>
</comment>